<evidence type="ECO:0000313" key="2">
    <source>
        <dbReference type="EMBL" id="VFU11590.1"/>
    </source>
</evidence>
<name>A0A485LVM5_9ZZZZ</name>
<proteinExistence type="predicted"/>
<feature type="domain" description="Dual OB-containing" evidence="1">
    <location>
        <begin position="3"/>
        <end position="216"/>
    </location>
</feature>
<organism evidence="2">
    <name type="scientific">anaerobic digester metagenome</name>
    <dbReference type="NCBI Taxonomy" id="1263854"/>
    <lineage>
        <taxon>unclassified sequences</taxon>
        <taxon>metagenomes</taxon>
        <taxon>ecological metagenomes</taxon>
    </lineage>
</organism>
<gene>
    <name evidence="2" type="ORF">SCFA_1230005</name>
</gene>
<dbReference type="Pfam" id="PF22557">
    <property type="entry name" value="DuOB"/>
    <property type="match status" value="1"/>
</dbReference>
<protein>
    <recommendedName>
        <fullName evidence="1">Dual OB-containing domain-containing protein</fullName>
    </recommendedName>
</protein>
<reference evidence="2" key="1">
    <citation type="submission" date="2019-03" db="EMBL/GenBank/DDBJ databases">
        <authorList>
            <person name="Hao L."/>
        </authorList>
    </citation>
    <scope>NUCLEOTIDE SEQUENCE</scope>
</reference>
<evidence type="ECO:0000259" key="1">
    <source>
        <dbReference type="Pfam" id="PF22557"/>
    </source>
</evidence>
<dbReference type="AlphaFoldDB" id="A0A485LVM5"/>
<sequence>MYKDIILLTISRKMGNYCVAGVEKENGNWVRIVSDNKKIRNAVTAADAMYKDGNMPQIMDIIRFKYKAQKPGYHQPENHVLDNSEYWKKLGRASINDLLKIHSAENKPFLFYNTDRRISVGYFKVLEEKEKYSLILISPKDVCVHVKKWREKKQITMSFNYSRNRYWYLPITDPEFENTYMQYPEGNYKYSKKCLLVISLGDMHTDKMHYKLIAKVLNI</sequence>
<dbReference type="InterPro" id="IPR054335">
    <property type="entry name" value="DuOB_dom"/>
</dbReference>
<dbReference type="EMBL" id="CAADRN010000028">
    <property type="protein sequence ID" value="VFU11590.1"/>
    <property type="molecule type" value="Genomic_DNA"/>
</dbReference>
<accession>A0A485LVM5</accession>